<dbReference type="RefSeq" id="WP_163806548.1">
    <property type="nucleotide sequence ID" value="NZ_AP022620.1"/>
</dbReference>
<keyword evidence="1" id="KW-0812">Transmembrane</keyword>
<keyword evidence="1" id="KW-1133">Transmembrane helix</keyword>
<feature type="transmembrane region" description="Helical" evidence="1">
    <location>
        <begin position="118"/>
        <end position="141"/>
    </location>
</feature>
<accession>A0A6N4WFR4</accession>
<evidence type="ECO:0000313" key="2">
    <source>
        <dbReference type="EMBL" id="BBZ79398.1"/>
    </source>
</evidence>
<dbReference type="AlphaFoldDB" id="A0A6N4WFR4"/>
<proteinExistence type="predicted"/>
<evidence type="ECO:0000313" key="3">
    <source>
        <dbReference type="Proteomes" id="UP000467249"/>
    </source>
</evidence>
<keyword evidence="3" id="KW-1185">Reference proteome</keyword>
<dbReference type="Proteomes" id="UP000467249">
    <property type="component" value="Chromosome"/>
</dbReference>
<protein>
    <recommendedName>
        <fullName evidence="4">DUF4345 domain-containing protein</fullName>
    </recommendedName>
</protein>
<keyword evidence="1" id="KW-0472">Membrane</keyword>
<dbReference type="KEGG" id="many:MANY_47350"/>
<sequence length="151" mass="15738">MTAPESRPRPRALTIAVWLLIAGSVLLLAGGLLALTFGFDALRQVTPATISDAQLRQLLAFRRGAGAICVVAGLGLAYLTGKTRNGDVRFRRATIGLGLALIVLVGILQVGVNIGLVALVSLLPIIAGTLLLTRPVVAGWFDPGDTSRSDD</sequence>
<gene>
    <name evidence="2" type="ORF">MANY_47350</name>
</gene>
<organism evidence="2 3">
    <name type="scientific">Mycolicibacterium anyangense</name>
    <dbReference type="NCBI Taxonomy" id="1431246"/>
    <lineage>
        <taxon>Bacteria</taxon>
        <taxon>Bacillati</taxon>
        <taxon>Actinomycetota</taxon>
        <taxon>Actinomycetes</taxon>
        <taxon>Mycobacteriales</taxon>
        <taxon>Mycobacteriaceae</taxon>
        <taxon>Mycolicibacterium</taxon>
    </lineage>
</organism>
<feature type="transmembrane region" description="Helical" evidence="1">
    <location>
        <begin position="93"/>
        <end position="112"/>
    </location>
</feature>
<reference evidence="2 3" key="1">
    <citation type="journal article" date="2019" name="Emerg. Microbes Infect.">
        <title>Comprehensive subspecies identification of 175 nontuberculous mycobacteria species based on 7547 genomic profiles.</title>
        <authorList>
            <person name="Matsumoto Y."/>
            <person name="Kinjo T."/>
            <person name="Motooka D."/>
            <person name="Nabeya D."/>
            <person name="Jung N."/>
            <person name="Uechi K."/>
            <person name="Horii T."/>
            <person name="Iida T."/>
            <person name="Fujita J."/>
            <person name="Nakamura S."/>
        </authorList>
    </citation>
    <scope>NUCLEOTIDE SEQUENCE [LARGE SCALE GENOMIC DNA]</scope>
    <source>
        <strain evidence="2 3">JCM 30275</strain>
    </source>
</reference>
<feature type="transmembrane region" description="Helical" evidence="1">
    <location>
        <begin position="12"/>
        <end position="39"/>
    </location>
</feature>
<name>A0A6N4WFR4_9MYCO</name>
<evidence type="ECO:0000256" key="1">
    <source>
        <dbReference type="SAM" id="Phobius"/>
    </source>
</evidence>
<evidence type="ECO:0008006" key="4">
    <source>
        <dbReference type="Google" id="ProtNLM"/>
    </source>
</evidence>
<feature type="transmembrane region" description="Helical" evidence="1">
    <location>
        <begin position="59"/>
        <end position="81"/>
    </location>
</feature>
<dbReference type="EMBL" id="AP022620">
    <property type="protein sequence ID" value="BBZ79398.1"/>
    <property type="molecule type" value="Genomic_DNA"/>
</dbReference>